<evidence type="ECO:0000256" key="1">
    <source>
        <dbReference type="SAM" id="MobiDB-lite"/>
    </source>
</evidence>
<sequence length="167" mass="18657">MARWKPGGVAVEARGAGGRACGRGPHVADGGEPPEDERPEPVERRLRKGLLHHELAELPRLPRVRRPSVQDAHARHRLAEQHLAHVCEQHAHVPRVEPGRVREPLVVRGDRQLRPAEAGLVEPVDEIREERRRLRAPEVHCRGERVAVPLLVDSLDEGLQIHGYAAP</sequence>
<reference evidence="2 3" key="1">
    <citation type="submission" date="2019-03" db="EMBL/GenBank/DDBJ databases">
        <title>Lake Tanganyika Metagenome-Assembled Genomes (MAGs).</title>
        <authorList>
            <person name="Tran P."/>
        </authorList>
    </citation>
    <scope>NUCLEOTIDE SEQUENCE [LARGE SCALE GENOMIC DNA]</scope>
    <source>
        <strain evidence="2">K_DeepCast_65m_m2_236</strain>
    </source>
</reference>
<dbReference type="EMBL" id="VGJX01000763">
    <property type="protein sequence ID" value="MBM3275880.1"/>
    <property type="molecule type" value="Genomic_DNA"/>
</dbReference>
<feature type="region of interest" description="Disordered" evidence="1">
    <location>
        <begin position="1"/>
        <end position="43"/>
    </location>
</feature>
<evidence type="ECO:0000313" key="2">
    <source>
        <dbReference type="EMBL" id="MBM3275880.1"/>
    </source>
</evidence>
<accession>A0A937X857</accession>
<evidence type="ECO:0000313" key="3">
    <source>
        <dbReference type="Proteomes" id="UP000703893"/>
    </source>
</evidence>
<dbReference type="Proteomes" id="UP000703893">
    <property type="component" value="Unassembled WGS sequence"/>
</dbReference>
<gene>
    <name evidence="2" type="ORF">FJZ00_12055</name>
</gene>
<dbReference type="AlphaFoldDB" id="A0A937X857"/>
<organism evidence="2 3">
    <name type="scientific">Candidatus Tanganyikabacteria bacterium</name>
    <dbReference type="NCBI Taxonomy" id="2961651"/>
    <lineage>
        <taxon>Bacteria</taxon>
        <taxon>Bacillati</taxon>
        <taxon>Candidatus Sericytochromatia</taxon>
        <taxon>Candidatus Tanganyikabacteria</taxon>
    </lineage>
</organism>
<proteinExistence type="predicted"/>
<protein>
    <submittedName>
        <fullName evidence="2">Uncharacterized protein</fullName>
    </submittedName>
</protein>
<comment type="caution">
    <text evidence="2">The sequence shown here is derived from an EMBL/GenBank/DDBJ whole genome shotgun (WGS) entry which is preliminary data.</text>
</comment>
<name>A0A937X857_9BACT</name>